<evidence type="ECO:0000313" key="2">
    <source>
        <dbReference type="EMBL" id="MCT2588501.1"/>
    </source>
</evidence>
<feature type="region of interest" description="Disordered" evidence="1">
    <location>
        <begin position="1"/>
        <end position="70"/>
    </location>
</feature>
<proteinExistence type="predicted"/>
<keyword evidence="3" id="KW-1185">Reference proteome</keyword>
<feature type="compositionally biased region" description="Low complexity" evidence="1">
    <location>
        <begin position="31"/>
        <end position="47"/>
    </location>
</feature>
<sequence length="70" mass="7186">MGQENSAGADPTSDTDEEALDRALSYERAEAAAASAPEESASEYRPAAGPPVPLRADGSPAARRPPESSE</sequence>
<organism evidence="2 3">
    <name type="scientific">Streptomyces gossypii</name>
    <dbReference type="NCBI Taxonomy" id="2883101"/>
    <lineage>
        <taxon>Bacteria</taxon>
        <taxon>Bacillati</taxon>
        <taxon>Actinomycetota</taxon>
        <taxon>Actinomycetes</taxon>
        <taxon>Kitasatosporales</taxon>
        <taxon>Streptomycetaceae</taxon>
        <taxon>Streptomyces</taxon>
    </lineage>
</organism>
<accession>A0ABT2JKV7</accession>
<name>A0ABT2JKV7_9ACTN</name>
<gene>
    <name evidence="2" type="ORF">LHJ74_00825</name>
</gene>
<reference evidence="2 3" key="1">
    <citation type="submission" date="2021-10" db="EMBL/GenBank/DDBJ databases">
        <title>Streptomyces gossypii sp. nov., isolated from soil collected from cotton field.</title>
        <authorList>
            <person name="Ge X."/>
            <person name="Chen X."/>
            <person name="Liu W."/>
        </authorList>
    </citation>
    <scope>NUCLEOTIDE SEQUENCE [LARGE SCALE GENOMIC DNA]</scope>
    <source>
        <strain evidence="2 3">N2-109</strain>
    </source>
</reference>
<dbReference type="Proteomes" id="UP001156389">
    <property type="component" value="Unassembled WGS sequence"/>
</dbReference>
<evidence type="ECO:0000256" key="1">
    <source>
        <dbReference type="SAM" id="MobiDB-lite"/>
    </source>
</evidence>
<comment type="caution">
    <text evidence="2">The sequence shown here is derived from an EMBL/GenBank/DDBJ whole genome shotgun (WGS) entry which is preliminary data.</text>
</comment>
<protein>
    <submittedName>
        <fullName evidence="2">Uncharacterized protein</fullName>
    </submittedName>
</protein>
<evidence type="ECO:0000313" key="3">
    <source>
        <dbReference type="Proteomes" id="UP001156389"/>
    </source>
</evidence>
<dbReference type="EMBL" id="JAJAGO010000001">
    <property type="protein sequence ID" value="MCT2588501.1"/>
    <property type="molecule type" value="Genomic_DNA"/>
</dbReference>
<dbReference type="RefSeq" id="WP_260215410.1">
    <property type="nucleotide sequence ID" value="NZ_JAJAGO010000001.1"/>
</dbReference>
<feature type="compositionally biased region" description="Basic and acidic residues" evidence="1">
    <location>
        <begin position="20"/>
        <end position="30"/>
    </location>
</feature>